<comment type="caution">
    <text evidence="7">The sequence shown here is derived from an EMBL/GenBank/DDBJ whole genome shotgun (WGS) entry which is preliminary data.</text>
</comment>
<dbReference type="Proteomes" id="UP000272474">
    <property type="component" value="Unassembled WGS sequence"/>
</dbReference>
<keyword evidence="2" id="KW-0963">Cytoplasm</keyword>
<comment type="similarity">
    <text evidence="1">Belongs to the acetyltransferase family. RimI subfamily.</text>
</comment>
<dbReference type="GO" id="GO:0008080">
    <property type="term" value="F:N-acetyltransferase activity"/>
    <property type="evidence" value="ECO:0007669"/>
    <property type="project" value="InterPro"/>
</dbReference>
<feature type="domain" description="N-acetyltransferase" evidence="6">
    <location>
        <begin position="10"/>
        <end position="161"/>
    </location>
</feature>
<evidence type="ECO:0000256" key="2">
    <source>
        <dbReference type="ARBA" id="ARBA00022490"/>
    </source>
</evidence>
<dbReference type="InterPro" id="IPR050680">
    <property type="entry name" value="YpeA/RimI_acetyltransf"/>
</dbReference>
<dbReference type="NCBIfam" id="TIGR01575">
    <property type="entry name" value="rimI"/>
    <property type="match status" value="1"/>
</dbReference>
<dbReference type="PROSITE" id="PS51186">
    <property type="entry name" value="GNAT"/>
    <property type="match status" value="1"/>
</dbReference>
<protein>
    <submittedName>
        <fullName evidence="7">Ribosomal-protein-alanine N-acetyltransferase</fullName>
    </submittedName>
</protein>
<keyword evidence="4" id="KW-0012">Acyltransferase</keyword>
<gene>
    <name evidence="7" type="primary">rimI</name>
    <name evidence="7" type="ORF">D7294_00870</name>
</gene>
<feature type="compositionally biased region" description="Basic and acidic residues" evidence="5">
    <location>
        <begin position="165"/>
        <end position="180"/>
    </location>
</feature>
<dbReference type="AlphaFoldDB" id="A0A3A9ZF49"/>
<keyword evidence="8" id="KW-1185">Reference proteome</keyword>
<organism evidence="7 8">
    <name type="scientific">Streptomyces hoynatensis</name>
    <dbReference type="NCBI Taxonomy" id="1141874"/>
    <lineage>
        <taxon>Bacteria</taxon>
        <taxon>Bacillati</taxon>
        <taxon>Actinomycetota</taxon>
        <taxon>Actinomycetes</taxon>
        <taxon>Kitasatosporales</taxon>
        <taxon>Streptomycetaceae</taxon>
        <taxon>Streptomyces</taxon>
    </lineage>
</organism>
<dbReference type="RefSeq" id="WP_120674346.1">
    <property type="nucleotide sequence ID" value="NZ_RBAL01000001.1"/>
</dbReference>
<dbReference type="InterPro" id="IPR000182">
    <property type="entry name" value="GNAT_dom"/>
</dbReference>
<name>A0A3A9ZF49_9ACTN</name>
<dbReference type="InterPro" id="IPR006464">
    <property type="entry name" value="AcTrfase_RimI/Ard1"/>
</dbReference>
<evidence type="ECO:0000313" key="8">
    <source>
        <dbReference type="Proteomes" id="UP000272474"/>
    </source>
</evidence>
<dbReference type="Pfam" id="PF00583">
    <property type="entry name" value="Acetyltransf_1"/>
    <property type="match status" value="1"/>
</dbReference>
<feature type="region of interest" description="Disordered" evidence="5">
    <location>
        <begin position="160"/>
        <end position="198"/>
    </location>
</feature>
<proteinExistence type="inferred from homology"/>
<dbReference type="Gene3D" id="3.40.630.30">
    <property type="match status" value="1"/>
</dbReference>
<evidence type="ECO:0000256" key="5">
    <source>
        <dbReference type="SAM" id="MobiDB-lite"/>
    </source>
</evidence>
<dbReference type="PANTHER" id="PTHR43420:SF44">
    <property type="entry name" value="ACETYLTRANSFERASE YPEA"/>
    <property type="match status" value="1"/>
</dbReference>
<reference evidence="7 8" key="1">
    <citation type="journal article" date="2014" name="Int. J. Syst. Evol. Microbiol.">
        <title>Streptomyces hoynatensis sp. nov., isolated from deep marine sediment.</title>
        <authorList>
            <person name="Veyisoglu A."/>
            <person name="Sahin N."/>
        </authorList>
    </citation>
    <scope>NUCLEOTIDE SEQUENCE [LARGE SCALE GENOMIC DNA]</scope>
    <source>
        <strain evidence="7 8">KCTC 29097</strain>
    </source>
</reference>
<evidence type="ECO:0000256" key="4">
    <source>
        <dbReference type="ARBA" id="ARBA00023315"/>
    </source>
</evidence>
<evidence type="ECO:0000256" key="1">
    <source>
        <dbReference type="ARBA" id="ARBA00005395"/>
    </source>
</evidence>
<dbReference type="OrthoDB" id="529907at2"/>
<accession>A0A3A9ZF49</accession>
<keyword evidence="3 7" id="KW-0808">Transferase</keyword>
<sequence length="198" mass="21453">MTAGAAGGAVALREMRWWDIDAVLGLEAELFPEDAWSAGMFWSELAGARGPRRSRAYLVAEREGGGLAGYGGLGAAGGTGDVMTLGVTRAYQGTGLGARLLAALLDAAAGFGCHEVLLEVRMDNERAQRLYTRFGFRPVGIRRGYYQPGGQDALVMRLELPPGGREGHRGSPPEGGGERHRERHREHRRERHKESGRE</sequence>
<dbReference type="EMBL" id="RBAL01000001">
    <property type="protein sequence ID" value="RKN46805.1"/>
    <property type="molecule type" value="Genomic_DNA"/>
</dbReference>
<dbReference type="PANTHER" id="PTHR43420">
    <property type="entry name" value="ACETYLTRANSFERASE"/>
    <property type="match status" value="1"/>
</dbReference>
<feature type="compositionally biased region" description="Basic residues" evidence="5">
    <location>
        <begin position="181"/>
        <end position="191"/>
    </location>
</feature>
<evidence type="ECO:0000313" key="7">
    <source>
        <dbReference type="EMBL" id="RKN46805.1"/>
    </source>
</evidence>
<evidence type="ECO:0000256" key="3">
    <source>
        <dbReference type="ARBA" id="ARBA00022679"/>
    </source>
</evidence>
<dbReference type="SUPFAM" id="SSF55729">
    <property type="entry name" value="Acyl-CoA N-acyltransferases (Nat)"/>
    <property type="match status" value="1"/>
</dbReference>
<dbReference type="InterPro" id="IPR016181">
    <property type="entry name" value="Acyl_CoA_acyltransferase"/>
</dbReference>
<evidence type="ECO:0000259" key="6">
    <source>
        <dbReference type="PROSITE" id="PS51186"/>
    </source>
</evidence>